<reference evidence="1" key="2">
    <citation type="submission" date="2025-08" db="UniProtKB">
        <authorList>
            <consortium name="Ensembl"/>
        </authorList>
    </citation>
    <scope>IDENTIFICATION</scope>
</reference>
<proteinExistence type="predicted"/>
<dbReference type="GeneTree" id="ENSGT00390000003267"/>
<dbReference type="GeneID" id="107079258"/>
<keyword evidence="2" id="KW-1185">Reference proteome</keyword>
<dbReference type="PANTHER" id="PTHR33861:SF3">
    <property type="entry name" value="MEIOSIS-SPECIFIC COILED-COIL DOMAIN-CONTAINING PROTEIN MEIOC"/>
    <property type="match status" value="1"/>
</dbReference>
<dbReference type="GO" id="GO:0005737">
    <property type="term" value="C:cytoplasm"/>
    <property type="evidence" value="ECO:0000318"/>
    <property type="project" value="GO_Central"/>
</dbReference>
<dbReference type="GO" id="GO:0005634">
    <property type="term" value="C:nucleus"/>
    <property type="evidence" value="ECO:0000318"/>
    <property type="project" value="GO_Central"/>
</dbReference>
<dbReference type="Ensembl" id="ENSLOCT00000014700.1">
    <property type="protein sequence ID" value="ENSLOCP00000014671.1"/>
    <property type="gene ID" value="ENSLOCG00000011931.1"/>
</dbReference>
<dbReference type="GO" id="GO:0007141">
    <property type="term" value="P:male meiosis I"/>
    <property type="evidence" value="ECO:0000318"/>
    <property type="project" value="GO_Central"/>
</dbReference>
<dbReference type="InParanoid" id="W5N212"/>
<dbReference type="CTD" id="100538154"/>
<reference evidence="1" key="3">
    <citation type="submission" date="2025-09" db="UniProtKB">
        <authorList>
            <consortium name="Ensembl"/>
        </authorList>
    </citation>
    <scope>IDENTIFICATION</scope>
</reference>
<dbReference type="eggNOG" id="ENOG502QPMP">
    <property type="taxonomic scope" value="Eukaryota"/>
</dbReference>
<evidence type="ECO:0000313" key="1">
    <source>
        <dbReference type="Ensembl" id="ENSLOCP00000014671.1"/>
    </source>
</evidence>
<dbReference type="HOGENOM" id="CLU_398447_0_0_1"/>
<dbReference type="KEGG" id="loc:107079258"/>
<dbReference type="GO" id="GO:0048255">
    <property type="term" value="P:mRNA stabilization"/>
    <property type="evidence" value="ECO:0000318"/>
    <property type="project" value="GO_Central"/>
</dbReference>
<name>W5N212_LEPOC</name>
<dbReference type="EMBL" id="AHAT01023018">
    <property type="status" value="NOT_ANNOTATED_CDS"/>
    <property type="molecule type" value="Genomic_DNA"/>
</dbReference>
<dbReference type="STRING" id="7918.ENSLOCP00000014671"/>
<evidence type="ECO:0000313" key="2">
    <source>
        <dbReference type="Proteomes" id="UP000018468"/>
    </source>
</evidence>
<dbReference type="GO" id="GO:0007144">
    <property type="term" value="P:female meiosis I"/>
    <property type="evidence" value="ECO:0000318"/>
    <property type="project" value="GO_Central"/>
</dbReference>
<dbReference type="Pfam" id="PF15189">
    <property type="entry name" value="MEIOC"/>
    <property type="match status" value="1"/>
</dbReference>
<dbReference type="PANTHER" id="PTHR33861">
    <property type="entry name" value="PROTEIN CBG18333"/>
    <property type="match status" value="1"/>
</dbReference>
<accession>W5N212</accession>
<organism evidence="1 2">
    <name type="scientific">Lepisosteus oculatus</name>
    <name type="common">Spotted gar</name>
    <dbReference type="NCBI Taxonomy" id="7918"/>
    <lineage>
        <taxon>Eukaryota</taxon>
        <taxon>Metazoa</taxon>
        <taxon>Chordata</taxon>
        <taxon>Craniata</taxon>
        <taxon>Vertebrata</taxon>
        <taxon>Euteleostomi</taxon>
        <taxon>Actinopterygii</taxon>
        <taxon>Neopterygii</taxon>
        <taxon>Holostei</taxon>
        <taxon>Semionotiformes</taxon>
        <taxon>Lepisosteidae</taxon>
        <taxon>Lepisosteus</taxon>
    </lineage>
</organism>
<dbReference type="InterPro" id="IPR027963">
    <property type="entry name" value="MEIOC"/>
</dbReference>
<sequence length="691" mass="77906">MEAVADVLLSEGYTGQTTPWTAPGDTYKPLEYGQGYAGNRYFAEENCCGTDADLYGLVSNILQESDKMDACFGEESPATSVRHIWSSNSKDIFQQDIHAESKMHLNSSYLQSPGYEELQPKTELHRQINVCGFTDQWLPPSSSGETTLSSQVTSHKMQSPVLLNTLFTKNKAPIVRRDSDPDKLNMDPYSEYSSCCSSVTNKSKRIDMQEANKIAVNVQTVPVGEHDFYRNEFQPQQTGQRWCKDKVSNSQSYKYYKILAPNNKKMQYRKELNGECGEHGDALSTVEVQTQHSCGSRDCLDLNTEYFSHGDTFFGSLRTFFSFQNIHVPPNCQSEQPYYKFTSQSQMGVNVEGLRRGTGDEGLELQSTKSRKHKSLPSYGVSFQHSGACRDAEQDMNSQHEGEMKQNILNRNLDVMEGVNRFQRLLSGSRRTCMIHPGKTPQEFFFPNLYAVGENRQNKSCSNLNSKMSSSQSTVPHGSSVSLFDHHNALPDNEFNQFYPTANGKNGDIPLPGRTPTFTFNGLKKKWCGPLGQLHLHFVECYEQQRLLEKERKKTENVLAGSYPGMRISAVNSSSFPNHLPNTLHIHNLIVDLLNEITEVIGLLRKMEHLIGVPLHANINAALEEHLEVIDEAQQRMELIHSSNQQLKGPPRFREDNDILLLAAAVKNMGLATRKSRTALWSALQMTLIQI</sequence>
<dbReference type="FunCoup" id="W5N212">
    <property type="interactions" value="292"/>
</dbReference>
<dbReference type="Bgee" id="ENSLOCG00000011931">
    <property type="expression patterns" value="Expressed in testis and 9 other cell types or tissues"/>
</dbReference>
<dbReference type="OrthoDB" id="5978002at2759"/>
<reference evidence="2" key="1">
    <citation type="submission" date="2011-12" db="EMBL/GenBank/DDBJ databases">
        <title>The Draft Genome of Lepisosteus oculatus.</title>
        <authorList>
            <consortium name="The Broad Institute Genome Assembly &amp; Analysis Group"/>
            <consortium name="Computational R&amp;D Group"/>
            <consortium name="and Sequencing Platform"/>
            <person name="Di Palma F."/>
            <person name="Alfoldi J."/>
            <person name="Johnson J."/>
            <person name="Berlin A."/>
            <person name="Gnerre S."/>
            <person name="Jaffe D."/>
            <person name="MacCallum I."/>
            <person name="Young S."/>
            <person name="Walker B.J."/>
            <person name="Lander E.S."/>
            <person name="Lindblad-Toh K."/>
        </authorList>
    </citation>
    <scope>NUCLEOTIDE SEQUENCE [LARGE SCALE GENOMIC DNA]</scope>
</reference>
<protein>
    <submittedName>
        <fullName evidence="1">Uncharacterized protein</fullName>
    </submittedName>
</protein>
<dbReference type="AlphaFoldDB" id="W5N212"/>
<dbReference type="Proteomes" id="UP000018468">
    <property type="component" value="Linkage group LG15"/>
</dbReference>